<organism evidence="3 4">
    <name type="scientific">Arthrobotrys oligospora (strain ATCC 24927 / CBS 115.81 / DSM 1491)</name>
    <name type="common">Nematode-trapping fungus</name>
    <name type="synonym">Didymozoophaga oligospora</name>
    <dbReference type="NCBI Taxonomy" id="756982"/>
    <lineage>
        <taxon>Eukaryota</taxon>
        <taxon>Fungi</taxon>
        <taxon>Dikarya</taxon>
        <taxon>Ascomycota</taxon>
        <taxon>Pezizomycotina</taxon>
        <taxon>Orbiliomycetes</taxon>
        <taxon>Orbiliales</taxon>
        <taxon>Orbiliaceae</taxon>
        <taxon>Orbilia</taxon>
        <taxon>Orbilia oligospora</taxon>
    </lineage>
</organism>
<evidence type="ECO:0000313" key="4">
    <source>
        <dbReference type="Proteomes" id="UP000008784"/>
    </source>
</evidence>
<dbReference type="OrthoDB" id="5380521at2759"/>
<dbReference type="EMBL" id="ADOT01000016">
    <property type="protein sequence ID" value="EGX52764.1"/>
    <property type="molecule type" value="Genomic_DNA"/>
</dbReference>
<keyword evidence="4" id="KW-1185">Reference proteome</keyword>
<dbReference type="AlphaFoldDB" id="G1X1E1"/>
<gene>
    <name evidence="3" type="ORF">AOL_s00007g100</name>
</gene>
<evidence type="ECO:0008006" key="5">
    <source>
        <dbReference type="Google" id="ProtNLM"/>
    </source>
</evidence>
<dbReference type="InParanoid" id="G1X1E1"/>
<feature type="region of interest" description="Disordered" evidence="1">
    <location>
        <begin position="410"/>
        <end position="429"/>
    </location>
</feature>
<feature type="compositionally biased region" description="Polar residues" evidence="1">
    <location>
        <begin position="907"/>
        <end position="916"/>
    </location>
</feature>
<dbReference type="GeneID" id="22889191"/>
<dbReference type="RefSeq" id="XP_011118303.1">
    <property type="nucleotide sequence ID" value="XM_011120001.1"/>
</dbReference>
<name>G1X1E1_ARTOA</name>
<feature type="compositionally biased region" description="Polar residues" evidence="1">
    <location>
        <begin position="820"/>
        <end position="839"/>
    </location>
</feature>
<dbReference type="HOGENOM" id="CLU_317819_0_0_1"/>
<feature type="region of interest" description="Disordered" evidence="1">
    <location>
        <begin position="715"/>
        <end position="843"/>
    </location>
</feature>
<feature type="compositionally biased region" description="Polar residues" evidence="1">
    <location>
        <begin position="415"/>
        <end position="424"/>
    </location>
</feature>
<reference evidence="3 4" key="1">
    <citation type="journal article" date="2011" name="PLoS Pathog.">
        <title>Genomic and proteomic analyses of the fungus Arthrobotrys oligospora provide insights into nematode-trap formation.</title>
        <authorList>
            <person name="Yang J."/>
            <person name="Wang L."/>
            <person name="Ji X."/>
            <person name="Feng Y."/>
            <person name="Li X."/>
            <person name="Zou C."/>
            <person name="Xu J."/>
            <person name="Ren Y."/>
            <person name="Mi Q."/>
            <person name="Wu J."/>
            <person name="Liu S."/>
            <person name="Liu Y."/>
            <person name="Huang X."/>
            <person name="Wang H."/>
            <person name="Niu X."/>
            <person name="Li J."/>
            <person name="Liang L."/>
            <person name="Luo Y."/>
            <person name="Ji K."/>
            <person name="Zhou W."/>
            <person name="Yu Z."/>
            <person name="Li G."/>
            <person name="Liu Y."/>
            <person name="Li L."/>
            <person name="Qiao M."/>
            <person name="Feng L."/>
            <person name="Zhang K.-Q."/>
        </authorList>
    </citation>
    <scope>NUCLEOTIDE SEQUENCE [LARGE SCALE GENOMIC DNA]</scope>
    <source>
        <strain evidence="4">ATCC 24927 / CBS 115.81 / DSM 1491</strain>
    </source>
</reference>
<evidence type="ECO:0000256" key="1">
    <source>
        <dbReference type="SAM" id="MobiDB-lite"/>
    </source>
</evidence>
<dbReference type="Proteomes" id="UP000008784">
    <property type="component" value="Unassembled WGS sequence"/>
</dbReference>
<comment type="caution">
    <text evidence="3">The sequence shown here is derived from an EMBL/GenBank/DDBJ whole genome shotgun (WGS) entry which is preliminary data.</text>
</comment>
<feature type="compositionally biased region" description="Low complexity" evidence="1">
    <location>
        <begin position="800"/>
        <end position="815"/>
    </location>
</feature>
<proteinExistence type="predicted"/>
<evidence type="ECO:0000313" key="3">
    <source>
        <dbReference type="EMBL" id="EGX52764.1"/>
    </source>
</evidence>
<sequence length="916" mass="99670">MSVKEHCLWLLVWGLLLQTTYCQQHRGYFLLRVVSVKNTNGPFKASNSFLITAPTTPSHPLTIRQNPSLTCPTKPEAIYPPSSIWLADWRIPATSSLTPSSTSTSAFSFFTRAKMAMEDVKTPLLRSLSGKTRSLVFGYFGADEGSAKEGMVGLLEVPDGSRSSEGFREGDTVVDVDGLGSAESIRFLHDPIDPSAGSPNIRPNLTPPMSGSWITGTLDPSIKEGKAYFTACEPTTANAGTYHLFRAAIPKLRRSENFFELFYSSCEDVYVHAERVADDSICFRWDMGRERDVSTFSDLGEKRLFTLYHNSVAPSIPIVITPEVDNPPQPTAVNPDTISNININSNFNNNQVPNMKNHYIPVTRKTSQASNPIERTISSITAVEDLLTEEDGNDITSFADGLKDFMGAGRETPAFGSTENSDSGGSREGMELPDEVNILPAIGNMVTPGVLSNRISLDQRRGVRDKLTVPVANVDKVSRRESIQVSDPYNRLYPYLPCFDASQQPRSQQLATQQSQQVDNSQGQDEGSGTSGNLARSRPQAVVTSNPLLSMQRSKGSLPLLIEPRGPGLVGLKEGEKKRESLVLPGIVGSRSGSIPSVISKNSIPNTGDWDKRRASRGYQNIPGLNINALLPNIKGNTEKRTDTRGGVKMLSLAEVEDDDAVVETPDFPTTRKPAVRGSPMDMYITSDSLGFPVVMDRSSRQATEKSGIIGLNAGEWGSSKKKGGYMDMGSVPEGLKRGLRNRGSSIPASPRGGIPSTPKGLRKSINFGAQGNQSTHGTNSSPKTRSPSPQKNSIASWGTNTPRPRTPSSISPRSKNTGRRSPSSPAITATDVNVKTGNGDNGKRRIREKFKVEVNHMKIIEDRKRKSTIPRFKSSKDFVKWLKENRPGDGTTPREGAKLAGATAATRVNTRNQLS</sequence>
<feature type="compositionally biased region" description="Low complexity" evidence="1">
    <location>
        <begin position="503"/>
        <end position="525"/>
    </location>
</feature>
<evidence type="ECO:0000256" key="2">
    <source>
        <dbReference type="SAM" id="SignalP"/>
    </source>
</evidence>
<feature type="compositionally biased region" description="Polar residues" evidence="1">
    <location>
        <begin position="768"/>
        <end position="799"/>
    </location>
</feature>
<feature type="region of interest" description="Disordered" evidence="1">
    <location>
        <begin position="503"/>
        <end position="549"/>
    </location>
</feature>
<keyword evidence="2" id="KW-0732">Signal</keyword>
<protein>
    <recommendedName>
        <fullName evidence="5">PDZ domain-containing protein</fullName>
    </recommendedName>
</protein>
<accession>G1X1E1</accession>
<feature type="region of interest" description="Disordered" evidence="1">
    <location>
        <begin position="884"/>
        <end position="916"/>
    </location>
</feature>
<feature type="signal peptide" evidence="2">
    <location>
        <begin position="1"/>
        <end position="22"/>
    </location>
</feature>
<feature type="chain" id="PRO_5003425526" description="PDZ domain-containing protein" evidence="2">
    <location>
        <begin position="23"/>
        <end position="916"/>
    </location>
</feature>